<dbReference type="InterPro" id="IPR029068">
    <property type="entry name" value="Glyas_Bleomycin-R_OHBP_Dase"/>
</dbReference>
<feature type="domain" description="VOC" evidence="1">
    <location>
        <begin position="161"/>
        <end position="281"/>
    </location>
</feature>
<comment type="caution">
    <text evidence="2">The sequence shown here is derived from an EMBL/GenBank/DDBJ whole genome shotgun (WGS) entry which is preliminary data.</text>
</comment>
<reference evidence="2" key="1">
    <citation type="submission" date="2020-06" db="EMBL/GenBank/DDBJ databases">
        <title>WGS assembly of Ceratodon purpureus strain R40.</title>
        <authorList>
            <person name="Carey S.B."/>
            <person name="Jenkins J."/>
            <person name="Shu S."/>
            <person name="Lovell J.T."/>
            <person name="Sreedasyam A."/>
            <person name="Maumus F."/>
            <person name="Tiley G.P."/>
            <person name="Fernandez-Pozo N."/>
            <person name="Barry K."/>
            <person name="Chen C."/>
            <person name="Wang M."/>
            <person name="Lipzen A."/>
            <person name="Daum C."/>
            <person name="Saski C.A."/>
            <person name="Payton A.C."/>
            <person name="Mcbreen J.C."/>
            <person name="Conrad R.E."/>
            <person name="Kollar L.M."/>
            <person name="Olsson S."/>
            <person name="Huttunen S."/>
            <person name="Landis J.B."/>
            <person name="Wickett N.J."/>
            <person name="Johnson M.G."/>
            <person name="Rensing S.A."/>
            <person name="Grimwood J."/>
            <person name="Schmutz J."/>
            <person name="Mcdaniel S.F."/>
        </authorList>
    </citation>
    <scope>NUCLEOTIDE SEQUENCE</scope>
    <source>
        <strain evidence="2">R40</strain>
    </source>
</reference>
<dbReference type="AlphaFoldDB" id="A0A8T0J8T5"/>
<dbReference type="CDD" id="cd07246">
    <property type="entry name" value="VOC_like"/>
    <property type="match status" value="2"/>
</dbReference>
<protein>
    <recommendedName>
        <fullName evidence="1">VOC domain-containing protein</fullName>
    </recommendedName>
</protein>
<keyword evidence="3" id="KW-1185">Reference proteome</keyword>
<dbReference type="PANTHER" id="PTHR34109:SF1">
    <property type="entry name" value="VOC DOMAIN-CONTAINING PROTEIN"/>
    <property type="match status" value="1"/>
</dbReference>
<dbReference type="Gene3D" id="3.30.720.110">
    <property type="match status" value="2"/>
</dbReference>
<organism evidence="2 3">
    <name type="scientific">Ceratodon purpureus</name>
    <name type="common">Fire moss</name>
    <name type="synonym">Dicranum purpureum</name>
    <dbReference type="NCBI Taxonomy" id="3225"/>
    <lineage>
        <taxon>Eukaryota</taxon>
        <taxon>Viridiplantae</taxon>
        <taxon>Streptophyta</taxon>
        <taxon>Embryophyta</taxon>
        <taxon>Bryophyta</taxon>
        <taxon>Bryophytina</taxon>
        <taxon>Bryopsida</taxon>
        <taxon>Dicranidae</taxon>
        <taxon>Pseudoditrichales</taxon>
        <taxon>Ditrichaceae</taxon>
        <taxon>Ceratodon</taxon>
    </lineage>
</organism>
<dbReference type="SUPFAM" id="SSF54593">
    <property type="entry name" value="Glyoxalase/Bleomycin resistance protein/Dihydroxybiphenyl dioxygenase"/>
    <property type="match status" value="2"/>
</dbReference>
<proteinExistence type="predicted"/>
<sequence length="290" mass="32229">MATPAKHWQEVYPLATAAENWQREGNSTVSTLIVADGSGKKVVEFMTEVLNAETLAELLSEDKKTVLHASMKIGDTVVMVKDGTEEVRAFPSWLHLYVEDVDKTYELAMGKGLESVVAPKDEFFGDRMGAVKDSAGNTWWIATHKFNPQCAGGKKAEHWQREGHSTVSSWIVADGALKVVEFATEVLNAHTMVYMLSEDKKTVLHATLKIGDTVVMIQDGNKEAKAFPSWLRVYVEDVDKTYELAVSKGLESVQEPKDEFYGDREGGVKDSAGNTWWFASQKFKAPCPFK</sequence>
<dbReference type="OrthoDB" id="2013034at2759"/>
<dbReference type="Gene3D" id="3.30.720.120">
    <property type="match status" value="1"/>
</dbReference>
<dbReference type="Pfam" id="PF00903">
    <property type="entry name" value="Glyoxalase"/>
    <property type="match status" value="2"/>
</dbReference>
<dbReference type="PANTHER" id="PTHR34109">
    <property type="entry name" value="BNAUNNG04460D PROTEIN-RELATED"/>
    <property type="match status" value="1"/>
</dbReference>
<gene>
    <name evidence="2" type="ORF">KC19_1G187300</name>
</gene>
<dbReference type="PROSITE" id="PS51819">
    <property type="entry name" value="VOC"/>
    <property type="match status" value="2"/>
</dbReference>
<evidence type="ECO:0000259" key="1">
    <source>
        <dbReference type="PROSITE" id="PS51819"/>
    </source>
</evidence>
<evidence type="ECO:0000313" key="2">
    <source>
        <dbReference type="EMBL" id="KAG0591602.1"/>
    </source>
</evidence>
<accession>A0A8T0J8T5</accession>
<dbReference type="Proteomes" id="UP000822688">
    <property type="component" value="Chromosome 1"/>
</dbReference>
<name>A0A8T0J8T5_CERPU</name>
<dbReference type="InterPro" id="IPR004360">
    <property type="entry name" value="Glyas_Fos-R_dOase_dom"/>
</dbReference>
<dbReference type="InterPro" id="IPR037523">
    <property type="entry name" value="VOC_core"/>
</dbReference>
<evidence type="ECO:0000313" key="3">
    <source>
        <dbReference type="Proteomes" id="UP000822688"/>
    </source>
</evidence>
<feature type="domain" description="VOC" evidence="1">
    <location>
        <begin position="28"/>
        <end position="144"/>
    </location>
</feature>
<dbReference type="EMBL" id="CM026421">
    <property type="protein sequence ID" value="KAG0591602.1"/>
    <property type="molecule type" value="Genomic_DNA"/>
</dbReference>